<gene>
    <name evidence="1" type="ORF">Catovirus_1_674</name>
</gene>
<organism evidence="1">
    <name type="scientific">Catovirus CTV1</name>
    <dbReference type="NCBI Taxonomy" id="1977631"/>
    <lineage>
        <taxon>Viruses</taxon>
        <taxon>Varidnaviria</taxon>
        <taxon>Bamfordvirae</taxon>
        <taxon>Nucleocytoviricota</taxon>
        <taxon>Megaviricetes</taxon>
        <taxon>Imitervirales</taxon>
        <taxon>Mimiviridae</taxon>
        <taxon>Klosneuvirinae</taxon>
        <taxon>Catovirus</taxon>
    </lineage>
</organism>
<proteinExistence type="predicted"/>
<accession>A0A1V0SAC1</accession>
<sequence length="183" mass="21560">MSQKKLYDNITLLSHDDNFIGYISKKKTNWYLNKNLGNMINDTTCKLNFKGNFKGETLPSNIFKQTNNCVICDTETNLTKFSLIHKDIKKILPQNYRSRRSHAILPVCTECRSDVDSIMAEEIKEVIGFDSYTNYHQNIKKYADKIIHDKISPYDLEKIWANKFYEIFEPQHLPNGWSEFFEN</sequence>
<protein>
    <submittedName>
        <fullName evidence="1">Uncharacterized protein</fullName>
    </submittedName>
</protein>
<evidence type="ECO:0000313" key="1">
    <source>
        <dbReference type="EMBL" id="ARF08624.1"/>
    </source>
</evidence>
<dbReference type="EMBL" id="KY684083">
    <property type="protein sequence ID" value="ARF08624.1"/>
    <property type="molecule type" value="Genomic_DNA"/>
</dbReference>
<name>A0A1V0SAC1_9VIRU</name>
<reference evidence="1" key="1">
    <citation type="journal article" date="2017" name="Science">
        <title>Giant viruses with an expanded complement of translation system components.</title>
        <authorList>
            <person name="Schulz F."/>
            <person name="Yutin N."/>
            <person name="Ivanova N.N."/>
            <person name="Ortega D.R."/>
            <person name="Lee T.K."/>
            <person name="Vierheilig J."/>
            <person name="Daims H."/>
            <person name="Horn M."/>
            <person name="Wagner M."/>
            <person name="Jensen G.J."/>
            <person name="Kyrpides N.C."/>
            <person name="Koonin E.V."/>
            <person name="Woyke T."/>
        </authorList>
    </citation>
    <scope>NUCLEOTIDE SEQUENCE</scope>
    <source>
        <strain evidence="1">CTV1</strain>
    </source>
</reference>